<dbReference type="InterPro" id="IPR022606">
    <property type="entry name" value="DUF2914"/>
</dbReference>
<accession>Q0VRA4</accession>
<keyword evidence="5" id="KW-1185">Reference proteome</keyword>
<dbReference type="InterPro" id="IPR045968">
    <property type="entry name" value="DUF5924"/>
</dbReference>
<feature type="transmembrane region" description="Helical" evidence="1">
    <location>
        <begin position="73"/>
        <end position="93"/>
    </location>
</feature>
<feature type="transmembrane region" description="Helical" evidence="1">
    <location>
        <begin position="198"/>
        <end position="216"/>
    </location>
</feature>
<evidence type="ECO:0000259" key="2">
    <source>
        <dbReference type="Pfam" id="PF11141"/>
    </source>
</evidence>
<dbReference type="eggNOG" id="ENOG502Z8V3">
    <property type="taxonomic scope" value="Bacteria"/>
</dbReference>
<organism evidence="4 5">
    <name type="scientific">Alcanivorax borkumensis (strain ATCC 700651 / DSM 11573 / NCIMB 13689 / SK2)</name>
    <dbReference type="NCBI Taxonomy" id="393595"/>
    <lineage>
        <taxon>Bacteria</taxon>
        <taxon>Pseudomonadati</taxon>
        <taxon>Pseudomonadota</taxon>
        <taxon>Gammaproteobacteria</taxon>
        <taxon>Oceanospirillales</taxon>
        <taxon>Alcanivoracaceae</taxon>
        <taxon>Alcanivorax</taxon>
    </lineage>
</organism>
<evidence type="ECO:0000313" key="4">
    <source>
        <dbReference type="EMBL" id="CAL16294.1"/>
    </source>
</evidence>
<keyword evidence="1" id="KW-0812">Transmembrane</keyword>
<reference evidence="4 5" key="1">
    <citation type="journal article" date="2006" name="Nat. Biotechnol.">
        <title>Genome sequence of the ubiquitous hydrocarbon-degrading marine bacterium Alcanivorax borkumensis.</title>
        <authorList>
            <person name="Schneiker S."/>
            <person name="Martins dos Santos V.A.P."/>
            <person name="Bartels D."/>
            <person name="Bekel T."/>
            <person name="Brecht M."/>
            <person name="Buhrmester J."/>
            <person name="Chernikova T.N."/>
            <person name="Denaro R."/>
            <person name="Ferrer M."/>
            <person name="Gertler C."/>
            <person name="Goesmann A."/>
            <person name="Golyshina O.V."/>
            <person name="Kaminski F."/>
            <person name="Khachane A.N."/>
            <person name="Lang S."/>
            <person name="Linke B."/>
            <person name="McHardy A.C."/>
            <person name="Meyer F."/>
            <person name="Nechitaylo T."/>
            <person name="Puehler A."/>
            <person name="Regenhardt D."/>
            <person name="Rupp O."/>
            <person name="Sabirova J.S."/>
            <person name="Selbitschka W."/>
            <person name="Yakimov M.M."/>
            <person name="Timmis K.N."/>
            <person name="Vorhoelter F.-J."/>
            <person name="Weidner S."/>
            <person name="Kaiser O."/>
            <person name="Golyshin P.N."/>
        </authorList>
    </citation>
    <scope>NUCLEOTIDE SEQUENCE [LARGE SCALE GENOMIC DNA]</scope>
    <source>
        <strain evidence="5">ATCC 700651 / DSM 11573 / NCIMB 13689 / SK2</strain>
    </source>
</reference>
<evidence type="ECO:0000313" key="5">
    <source>
        <dbReference type="Proteomes" id="UP000008871"/>
    </source>
</evidence>
<keyword evidence="1" id="KW-1133">Transmembrane helix</keyword>
<dbReference type="AlphaFoldDB" id="Q0VRA4"/>
<gene>
    <name evidence="4" type="ordered locus">ABO_0846</name>
</gene>
<feature type="domain" description="DUF5924" evidence="3">
    <location>
        <begin position="36"/>
        <end position="287"/>
    </location>
</feature>
<feature type="transmembrane region" description="Helical" evidence="1">
    <location>
        <begin position="223"/>
        <end position="242"/>
    </location>
</feature>
<proteinExistence type="predicted"/>
<dbReference type="Proteomes" id="UP000008871">
    <property type="component" value="Chromosome"/>
</dbReference>
<evidence type="ECO:0000256" key="1">
    <source>
        <dbReference type="SAM" id="Phobius"/>
    </source>
</evidence>
<name>Q0VRA4_ALCBS</name>
<evidence type="ECO:0008006" key="6">
    <source>
        <dbReference type="Google" id="ProtNLM"/>
    </source>
</evidence>
<sequence length="365" mass="41584">MAPGSRDPLLPRGTRRVIVRRRRNPPPFDGVLPLPLTLQTLTEKLYRIRHIWAFISFSLGLSSYFLVDRQPWLAAVLTGLLVLSWLLLLTEGIWQNKFIGTRFDGLPQGMLKLLLQAVHQEAFFFSLPFVLLQWSGGAEYIFFTTLVVSAALASIIDPVYFWLARHRALYFGFHAWALFVALLVLLPLIFHWSTDSALAWAGWLTALFALPSFWRFGGPRKWFRWLGLILISCLIALAPRWLAPLVPPLTLSLQERAVALSFNRAERKPLVSGEVFSANEVAEGLYAYTAIKAPLGLGQEVYHYWFRNGEQVDRIPLKVSGGRESGFRTWSHKRHIPVPSQGHWRVEVRTGDNQIIGVMRFTITP</sequence>
<protein>
    <recommendedName>
        <fullName evidence="6">DUF2914 domain-containing protein</fullName>
    </recommendedName>
</protein>
<keyword evidence="1" id="KW-0472">Membrane</keyword>
<dbReference type="HOGENOM" id="CLU_048549_0_0_6"/>
<dbReference type="KEGG" id="abo:ABO_0846"/>
<dbReference type="Pfam" id="PF11141">
    <property type="entry name" value="DUF2914"/>
    <property type="match status" value="1"/>
</dbReference>
<feature type="transmembrane region" description="Helical" evidence="1">
    <location>
        <begin position="51"/>
        <end position="67"/>
    </location>
</feature>
<evidence type="ECO:0000259" key="3">
    <source>
        <dbReference type="Pfam" id="PF19346"/>
    </source>
</evidence>
<dbReference type="Pfam" id="PF19346">
    <property type="entry name" value="DUF5924"/>
    <property type="match status" value="1"/>
</dbReference>
<feature type="transmembrane region" description="Helical" evidence="1">
    <location>
        <begin position="170"/>
        <end position="192"/>
    </location>
</feature>
<dbReference type="STRING" id="393595.ABO_0846"/>
<dbReference type="EMBL" id="AM286690">
    <property type="protein sequence ID" value="CAL16294.1"/>
    <property type="molecule type" value="Genomic_DNA"/>
</dbReference>
<feature type="transmembrane region" description="Helical" evidence="1">
    <location>
        <begin position="140"/>
        <end position="163"/>
    </location>
</feature>
<feature type="domain" description="DUF2914" evidence="2">
    <location>
        <begin position="299"/>
        <end position="363"/>
    </location>
</feature>